<dbReference type="Pfam" id="PF00656">
    <property type="entry name" value="Peptidase_C14"/>
    <property type="match status" value="1"/>
</dbReference>
<dbReference type="Gene3D" id="3.40.50.1460">
    <property type="match status" value="1"/>
</dbReference>
<proteinExistence type="predicted"/>
<dbReference type="InterPro" id="IPR001309">
    <property type="entry name" value="Pept_C14_p20"/>
</dbReference>
<dbReference type="InterPro" id="IPR052039">
    <property type="entry name" value="Caspase-related_regulators"/>
</dbReference>
<dbReference type="SUPFAM" id="SSF52129">
    <property type="entry name" value="Caspase-like"/>
    <property type="match status" value="1"/>
</dbReference>
<accession>A0ABY9MV07</accession>
<evidence type="ECO:0000259" key="1">
    <source>
        <dbReference type="PROSITE" id="PS50208"/>
    </source>
</evidence>
<protein>
    <submittedName>
        <fullName evidence="2">Caspase family protein</fullName>
    </submittedName>
</protein>
<name>A0ABY9MV07_9GAMM</name>
<keyword evidence="3" id="KW-1185">Reference proteome</keyword>
<dbReference type="InterPro" id="IPR011600">
    <property type="entry name" value="Pept_C14_caspase"/>
</dbReference>
<dbReference type="PANTHER" id="PTHR22576:SF37">
    <property type="entry name" value="MUCOSA-ASSOCIATED LYMPHOID TISSUE LYMPHOMA TRANSLOCATION PROTEIN 1"/>
    <property type="match status" value="1"/>
</dbReference>
<evidence type="ECO:0000313" key="2">
    <source>
        <dbReference type="EMBL" id="WML92287.1"/>
    </source>
</evidence>
<dbReference type="EMBL" id="CP133218">
    <property type="protein sequence ID" value="WML92287.1"/>
    <property type="molecule type" value="Genomic_DNA"/>
</dbReference>
<sequence>MDLLTNNLDISYFYASQKGRPTLDKDESGGNPFASALVELLGYEILSFKDFKHQLVELTKVKSHGFQIPVVPVEDDIDNWQILPVPDNEKRVALVMIFSSYHDEVRPLLGASYDMQRISQSLMKSGFDTIMSIDPQCMEIEVILDGFHALSKNADVSLIYLTGHGFQTSDGVYVFPVDYPFRGQSKILYERLLKFDSLKRYFGSSRINAMFYAGCRTVYYSLDDIGTASEVLVSNDEWL</sequence>
<organism evidence="2 3">
    <name type="scientific">Thiothrix lacustris</name>
    <dbReference type="NCBI Taxonomy" id="525917"/>
    <lineage>
        <taxon>Bacteria</taxon>
        <taxon>Pseudomonadati</taxon>
        <taxon>Pseudomonadota</taxon>
        <taxon>Gammaproteobacteria</taxon>
        <taxon>Thiotrichales</taxon>
        <taxon>Thiotrichaceae</taxon>
        <taxon>Thiothrix</taxon>
    </lineage>
</organism>
<gene>
    <name evidence="2" type="ORF">RCF98_08080</name>
</gene>
<reference evidence="2 3" key="1">
    <citation type="submission" date="2023-08" db="EMBL/GenBank/DDBJ databases">
        <title>New molecular markers tilS and rpoB for phylogenetic and monitoring studies of the genus Thiothrix biodiversity.</title>
        <authorList>
            <person name="Ravin N.V."/>
            <person name="Smolyakov D."/>
            <person name="Markov N.D."/>
            <person name="Beletsky A.V."/>
            <person name="Mardanov A.V."/>
            <person name="Rudenko T.S."/>
            <person name="Grabovich M.Y."/>
        </authorList>
    </citation>
    <scope>NUCLEOTIDE SEQUENCE [LARGE SCALE GENOMIC DNA]</scope>
    <source>
        <strain evidence="2 3">MK1</strain>
    </source>
</reference>
<evidence type="ECO:0000313" key="3">
    <source>
        <dbReference type="Proteomes" id="UP001236657"/>
    </source>
</evidence>
<dbReference type="RefSeq" id="WP_308897398.1">
    <property type="nucleotide sequence ID" value="NZ_CP133218.1"/>
</dbReference>
<dbReference type="InterPro" id="IPR029030">
    <property type="entry name" value="Caspase-like_dom_sf"/>
</dbReference>
<dbReference type="PANTHER" id="PTHR22576">
    <property type="entry name" value="MUCOSA ASSOCIATED LYMPHOID TISSUE LYMPHOMA TRANSLOCATION PROTEIN 1/PARACASPASE"/>
    <property type="match status" value="1"/>
</dbReference>
<dbReference type="Proteomes" id="UP001236657">
    <property type="component" value="Chromosome"/>
</dbReference>
<feature type="domain" description="Caspase family p20" evidence="1">
    <location>
        <begin position="89"/>
        <end position="167"/>
    </location>
</feature>
<dbReference type="PROSITE" id="PS50208">
    <property type="entry name" value="CASPASE_P20"/>
    <property type="match status" value="1"/>
</dbReference>